<name>A0A8J4GTV3_9CHLO</name>
<feature type="region of interest" description="Disordered" evidence="1">
    <location>
        <begin position="157"/>
        <end position="219"/>
    </location>
</feature>
<proteinExistence type="predicted"/>
<gene>
    <name evidence="2" type="ORF">Vretimale_16760</name>
</gene>
<reference evidence="2" key="1">
    <citation type="journal article" date="2021" name="Proc. Natl. Acad. Sci. U.S.A.">
        <title>Three genomes in the algal genus Volvox reveal the fate of a haploid sex-determining region after a transition to homothallism.</title>
        <authorList>
            <person name="Yamamoto K."/>
            <person name="Hamaji T."/>
            <person name="Kawai-Toyooka H."/>
            <person name="Matsuzaki R."/>
            <person name="Takahashi F."/>
            <person name="Nishimura Y."/>
            <person name="Kawachi M."/>
            <person name="Noguchi H."/>
            <person name="Minakuchi Y."/>
            <person name="Umen J.G."/>
            <person name="Toyoda A."/>
            <person name="Nozaki H."/>
        </authorList>
    </citation>
    <scope>NUCLEOTIDE SEQUENCE</scope>
    <source>
        <strain evidence="2">NIES-3785</strain>
    </source>
</reference>
<accession>A0A8J4GTV3</accession>
<feature type="compositionally biased region" description="Polar residues" evidence="1">
    <location>
        <begin position="557"/>
        <end position="570"/>
    </location>
</feature>
<feature type="compositionally biased region" description="Gly residues" evidence="1">
    <location>
        <begin position="255"/>
        <end position="266"/>
    </location>
</feature>
<evidence type="ECO:0000256" key="1">
    <source>
        <dbReference type="SAM" id="MobiDB-lite"/>
    </source>
</evidence>
<feature type="compositionally biased region" description="Low complexity" evidence="1">
    <location>
        <begin position="267"/>
        <end position="277"/>
    </location>
</feature>
<feature type="non-terminal residue" evidence="2">
    <location>
        <position position="663"/>
    </location>
</feature>
<feature type="region of interest" description="Disordered" evidence="1">
    <location>
        <begin position="513"/>
        <end position="570"/>
    </location>
</feature>
<protein>
    <submittedName>
        <fullName evidence="2">Uncharacterized protein</fullName>
    </submittedName>
</protein>
<dbReference type="Proteomes" id="UP000722791">
    <property type="component" value="Unassembled WGS sequence"/>
</dbReference>
<evidence type="ECO:0000313" key="3">
    <source>
        <dbReference type="Proteomes" id="UP000722791"/>
    </source>
</evidence>
<comment type="caution">
    <text evidence="2">The sequence shown here is derived from an EMBL/GenBank/DDBJ whole genome shotgun (WGS) entry which is preliminary data.</text>
</comment>
<feature type="region of interest" description="Disordered" evidence="1">
    <location>
        <begin position="236"/>
        <end position="286"/>
    </location>
</feature>
<feature type="compositionally biased region" description="Basic residues" evidence="1">
    <location>
        <begin position="201"/>
        <end position="211"/>
    </location>
</feature>
<dbReference type="EMBL" id="BNCQ01000051">
    <property type="protein sequence ID" value="GIM13725.1"/>
    <property type="molecule type" value="Genomic_DNA"/>
</dbReference>
<evidence type="ECO:0000313" key="2">
    <source>
        <dbReference type="EMBL" id="GIM13725.1"/>
    </source>
</evidence>
<feature type="compositionally biased region" description="Low complexity" evidence="1">
    <location>
        <begin position="171"/>
        <end position="193"/>
    </location>
</feature>
<sequence length="663" mass="68657">PEAGPQRLQELLRRVGRRHRSSARLGASTGLRHLVRAVEDAITGALTGDASVAAAMAALTLTVTPPQGPANGDGIAAGNTAETLTAAAVPESVAGGAAAAAAAVADLGSAAAMVRPPSTALVSAEIASAAGNGDSGSGGSVREFGLVKVPATVAGATAAQSPSAVDNGGSEQHNLNQQHPPQKQQPQHQEPPLVGDSAQRPRQRKTSKAPKAKNSTAAVATAVEAPVTARLAVVPGTSSPVGAAGSLTRRELDGGVPGASGSGGRGAAAATATEVPGSSGGGGSAGAAAASAARQQEIFLLQLLASQPGGLQALQSLLAPAAAAAAAAVRQQPPVALARVEAAGALSGRGATGERVEHDAATEGPLSHQYSPTGRLAAVVEHKHGEGSAGYLYQRSDRGSSGLPAEAVPLHAQTSPRMRIRPLLQVQPLAAQVPTVVTVPLVQPPAQVLAQRQQQLVYSFQQQQQQLLQMHLSTAVAQRILPQQQQQQQRQLNPLALDVNQEHQGRLVSQLLQQPHPHPAPAPQHQHQQLQDGHRMGETYEDISGVPERAGPRPNRNGPSVASPELSQQHVLQQPSFQQKYRAMVDVALEAFQNFASDNLLSYARVLMGQVVEPTMQQTVLGWVQKIVALPDSESREEALRTMVKELELQLPQPPAQQQQKRR</sequence>
<dbReference type="AlphaFoldDB" id="A0A8J4GTV3"/>
<organism evidence="2 3">
    <name type="scientific">Volvox reticuliferus</name>
    <dbReference type="NCBI Taxonomy" id="1737510"/>
    <lineage>
        <taxon>Eukaryota</taxon>
        <taxon>Viridiplantae</taxon>
        <taxon>Chlorophyta</taxon>
        <taxon>core chlorophytes</taxon>
        <taxon>Chlorophyceae</taxon>
        <taxon>CS clade</taxon>
        <taxon>Chlamydomonadales</taxon>
        <taxon>Volvocaceae</taxon>
        <taxon>Volvox</taxon>
    </lineage>
</organism>